<comment type="subcellular location">
    <subcellularLocation>
        <location evidence="1 6 7">Nucleus</location>
    </subcellularLocation>
</comment>
<dbReference type="AlphaFoldDB" id="A0A6P3V900"/>
<dbReference type="GO" id="GO:0000981">
    <property type="term" value="F:DNA-binding transcription factor activity, RNA polymerase II-specific"/>
    <property type="evidence" value="ECO:0007669"/>
    <property type="project" value="TreeGrafter"/>
</dbReference>
<dbReference type="GO" id="GO:0000978">
    <property type="term" value="F:RNA polymerase II cis-regulatory region sequence-specific DNA binding"/>
    <property type="evidence" value="ECO:0007669"/>
    <property type="project" value="TreeGrafter"/>
</dbReference>
<evidence type="ECO:0000256" key="5">
    <source>
        <dbReference type="ARBA" id="ARBA00023242"/>
    </source>
</evidence>
<dbReference type="Proteomes" id="UP000515203">
    <property type="component" value="Unplaced"/>
</dbReference>
<proteinExistence type="predicted"/>
<evidence type="ECO:0000256" key="6">
    <source>
        <dbReference type="PROSITE-ProRule" id="PRU00108"/>
    </source>
</evidence>
<evidence type="ECO:0000256" key="4">
    <source>
        <dbReference type="ARBA" id="ARBA00023155"/>
    </source>
</evidence>
<dbReference type="SMART" id="SM00389">
    <property type="entry name" value="HOX"/>
    <property type="match status" value="1"/>
</dbReference>
<keyword evidence="10" id="KW-1185">Reference proteome</keyword>
<feature type="region of interest" description="Disordered" evidence="8">
    <location>
        <begin position="235"/>
        <end position="275"/>
    </location>
</feature>
<dbReference type="PROSITE" id="PS50071">
    <property type="entry name" value="HOMEOBOX_2"/>
    <property type="match status" value="1"/>
</dbReference>
<dbReference type="GeneID" id="105741288"/>
<dbReference type="SUPFAM" id="SSF46689">
    <property type="entry name" value="Homeodomain-like"/>
    <property type="match status" value="1"/>
</dbReference>
<dbReference type="GO" id="GO:0005634">
    <property type="term" value="C:nucleus"/>
    <property type="evidence" value="ECO:0007669"/>
    <property type="project" value="UniProtKB-SubCell"/>
</dbReference>
<evidence type="ECO:0000256" key="2">
    <source>
        <dbReference type="ARBA" id="ARBA00022473"/>
    </source>
</evidence>
<gene>
    <name evidence="11" type="primary">LOC105741288</name>
</gene>
<keyword evidence="4 6" id="KW-0371">Homeobox</keyword>
<dbReference type="InterPro" id="IPR001356">
    <property type="entry name" value="HD"/>
</dbReference>
<keyword evidence="5 6" id="KW-0539">Nucleus</keyword>
<dbReference type="CDD" id="cd00086">
    <property type="entry name" value="homeodomain"/>
    <property type="match status" value="1"/>
</dbReference>
<sequence>MPLHPQAPHAYPVPPSNPGPQSSSFPQFRLVTPTRQFCPALPTFSGPSALQRPVFPPYHFFPSPKCTVTPPFTNPRPSGIPGPQELPAFTGPVKLKKLRQQRTAYTPEQKCKLEDLFARTKNPTLEQMEELEKKLKVSKKTLKVWFKNRRAKSRREQLGRQQQSGAQGPQEQPAPGQASDSGPSSSSGQGQHPALVQAPTDATPVLPVSATFQVPAPGPSSAFLAEEPTFSTFCDYNQALGQPRNHRQQGTQDAATPAPAPANPQDPDELQDPTISELLLESVLRPNTLPFLQSSDSPKDLEELENFFQNLANKEPGASK</sequence>
<keyword evidence="2" id="KW-0217">Developmental protein</keyword>
<feature type="DNA-binding region" description="Homeobox" evidence="6">
    <location>
        <begin position="98"/>
        <end position="157"/>
    </location>
</feature>
<feature type="compositionally biased region" description="Low complexity" evidence="8">
    <location>
        <begin position="161"/>
        <end position="194"/>
    </location>
</feature>
<dbReference type="Pfam" id="PF00046">
    <property type="entry name" value="Homeodomain"/>
    <property type="match status" value="1"/>
</dbReference>
<dbReference type="InParanoid" id="A0A6P3V900"/>
<evidence type="ECO:0000256" key="3">
    <source>
        <dbReference type="ARBA" id="ARBA00023125"/>
    </source>
</evidence>
<keyword evidence="3 6" id="KW-0238">DNA-binding</keyword>
<accession>A0A6P3V900</accession>
<dbReference type="PANTHER" id="PTHR45793:SF5">
    <property type="entry name" value="HOMEOTIC PROTEIN OCELLILESS"/>
    <property type="match status" value="1"/>
</dbReference>
<dbReference type="Gene3D" id="1.10.10.60">
    <property type="entry name" value="Homeodomain-like"/>
    <property type="match status" value="1"/>
</dbReference>
<feature type="region of interest" description="Disordered" evidence="8">
    <location>
        <begin position="146"/>
        <end position="195"/>
    </location>
</feature>
<dbReference type="InterPro" id="IPR009057">
    <property type="entry name" value="Homeodomain-like_sf"/>
</dbReference>
<feature type="region of interest" description="Disordered" evidence="8">
    <location>
        <begin position="1"/>
        <end position="27"/>
    </location>
</feature>
<evidence type="ECO:0000313" key="11">
    <source>
        <dbReference type="RefSeq" id="XP_012368733.1"/>
    </source>
</evidence>
<organism evidence="10 11">
    <name type="scientific">Octodon degus</name>
    <name type="common">Degu</name>
    <name type="synonym">Sciurus degus</name>
    <dbReference type="NCBI Taxonomy" id="10160"/>
    <lineage>
        <taxon>Eukaryota</taxon>
        <taxon>Metazoa</taxon>
        <taxon>Chordata</taxon>
        <taxon>Craniata</taxon>
        <taxon>Vertebrata</taxon>
        <taxon>Euteleostomi</taxon>
        <taxon>Mammalia</taxon>
        <taxon>Eutheria</taxon>
        <taxon>Euarchontoglires</taxon>
        <taxon>Glires</taxon>
        <taxon>Rodentia</taxon>
        <taxon>Hystricomorpha</taxon>
        <taxon>Octodontidae</taxon>
        <taxon>Octodon</taxon>
    </lineage>
</organism>
<evidence type="ECO:0000256" key="1">
    <source>
        <dbReference type="ARBA" id="ARBA00004123"/>
    </source>
</evidence>
<evidence type="ECO:0000313" key="10">
    <source>
        <dbReference type="Proteomes" id="UP000515203"/>
    </source>
</evidence>
<evidence type="ECO:0000256" key="7">
    <source>
        <dbReference type="RuleBase" id="RU000682"/>
    </source>
</evidence>
<feature type="domain" description="Homeobox" evidence="9">
    <location>
        <begin position="96"/>
        <end position="156"/>
    </location>
</feature>
<name>A0A6P3V900_OCTDE</name>
<protein>
    <submittedName>
        <fullName evidence="11">Cone-rod homeobox protein-like</fullName>
    </submittedName>
</protein>
<dbReference type="PANTHER" id="PTHR45793">
    <property type="entry name" value="HOMEOBOX PROTEIN"/>
    <property type="match status" value="1"/>
</dbReference>
<reference evidence="11" key="1">
    <citation type="submission" date="2025-08" db="UniProtKB">
        <authorList>
            <consortium name="RefSeq"/>
        </authorList>
    </citation>
    <scope>IDENTIFICATION</scope>
</reference>
<dbReference type="RefSeq" id="XP_012368733.1">
    <property type="nucleotide sequence ID" value="XM_012513279.1"/>
</dbReference>
<evidence type="ECO:0000256" key="8">
    <source>
        <dbReference type="SAM" id="MobiDB-lite"/>
    </source>
</evidence>
<evidence type="ECO:0000259" key="9">
    <source>
        <dbReference type="PROSITE" id="PS50071"/>
    </source>
</evidence>